<evidence type="ECO:0000313" key="1">
    <source>
        <dbReference type="EMBL" id="SCD22268.1"/>
    </source>
</evidence>
<sequence>MFGVNNMIHFIQNIGEYFASNYFDEDFSKKVIEKSGYSSEAIREFNQQVNRLKPDYFKLKQTFVENHLRTKDKINLSHRFHTRVLNVWGYDAEQTNYDGLKCKK</sequence>
<proteinExistence type="predicted"/>
<dbReference type="EMBL" id="LT605205">
    <property type="protein sequence ID" value="SCD22268.1"/>
    <property type="molecule type" value="Genomic_DNA"/>
</dbReference>
<dbReference type="AlphaFoldDB" id="A0A1R3TAD8"/>
<keyword evidence="2" id="KW-1185">Reference proteome</keyword>
<name>A0A1R3TAD8_9BACT</name>
<dbReference type="STRING" id="1642647.PSM36_3485"/>
<protein>
    <submittedName>
        <fullName evidence="1">Uncharacterized protein</fullName>
    </submittedName>
</protein>
<dbReference type="KEGG" id="psac:PSM36_3485"/>
<evidence type="ECO:0000313" key="2">
    <source>
        <dbReference type="Proteomes" id="UP000187464"/>
    </source>
</evidence>
<dbReference type="Proteomes" id="UP000187464">
    <property type="component" value="Chromosome I"/>
</dbReference>
<organism evidence="1 2">
    <name type="scientific">Proteiniphilum saccharofermentans</name>
    <dbReference type="NCBI Taxonomy" id="1642647"/>
    <lineage>
        <taxon>Bacteria</taxon>
        <taxon>Pseudomonadati</taxon>
        <taxon>Bacteroidota</taxon>
        <taxon>Bacteroidia</taxon>
        <taxon>Bacteroidales</taxon>
        <taxon>Dysgonomonadaceae</taxon>
        <taxon>Proteiniphilum</taxon>
    </lineage>
</organism>
<accession>A0A1R3TAD8</accession>
<gene>
    <name evidence="1" type="ORF">PSM36_3485</name>
</gene>
<reference evidence="1 2" key="1">
    <citation type="submission" date="2016-08" db="EMBL/GenBank/DDBJ databases">
        <authorList>
            <person name="Seilhamer J.J."/>
        </authorList>
    </citation>
    <scope>NUCLEOTIDE SEQUENCE [LARGE SCALE GENOMIC DNA]</scope>
    <source>
        <strain evidence="1">M3/6</strain>
    </source>
</reference>